<dbReference type="GO" id="GO:0006508">
    <property type="term" value="P:proteolysis"/>
    <property type="evidence" value="ECO:0007669"/>
    <property type="project" value="UniProtKB-KW"/>
</dbReference>
<dbReference type="EMBL" id="FNQF01000001">
    <property type="protein sequence ID" value="SDZ73146.1"/>
    <property type="molecule type" value="Genomic_DNA"/>
</dbReference>
<dbReference type="PANTHER" id="PTHR23076">
    <property type="entry name" value="METALLOPROTEASE M41 FTSH"/>
    <property type="match status" value="1"/>
</dbReference>
<evidence type="ECO:0000256" key="1">
    <source>
        <dbReference type="ARBA" id="ARBA00022741"/>
    </source>
</evidence>
<dbReference type="AlphaFoldDB" id="A0A1H3VEC7"/>
<sequence length="679" mass="78800">MNLKELRIKQNNLRDIETQLKQEFYGLDDIINQLINTIGPWYLFNEAQTHPLIINLWGLTGTGKTSLVKKIVHLLDKDQAFFRFEMDNIKNKDIDTALTNAVDVYEGDDYIICLDEFQHLRTIDQAGSEIKNDLDFNLWDFLDTGEFEHISPYYDKNDYLLQYNNLKVWISNGFKLRDGRIFFEDQPEHLKIYLKKRYQKKNENSVEYLLRDQRHDLFKLFKDQFDNILDFEKYYYNSNEKELLNLIYRASKRKRNAEKGDMSKSLVFVIGNLDEAYQMSKDFNPDINADAFYQLSTRINITQIKDALKQRFRNEQIARLGNNHIMYPALNKSAYQAIISRHLDQISYKFRELYQINFVFDNSVHDMLYNNGVYPTQGVRPLLSSLKTNIDANIGQILSDQHDLEVTADQIKISYKSGYYIVDYYNSESLLKQATLSVQADLDDLREGTDINKQAVTAVHEAGHAVTSIALLNKIPAQLNSTTADQYQDGFSYDLEKLELITKDDLINIAARCLGGLEAERLIFGEDLISLGSSSDLKKATGLVLKSLYENGFGSKTGFYGIKSPRNKYQLSEAVPDLQIEAETLIREAEKIAKNCLTQEKVLLLKLSKYLSDNHTIDKQKIKTFIQNYGSHINLDQIEKNQNKQDHLKLLKQSWRSIPKEFLDVDERLILNIKKVLIS</sequence>
<gene>
    <name evidence="5" type="ORF">SAMN05421540_10144</name>
</gene>
<dbReference type="Pfam" id="PF10431">
    <property type="entry name" value="ClpB_D2-small"/>
    <property type="match status" value="1"/>
</dbReference>
<dbReference type="InterPro" id="IPR037219">
    <property type="entry name" value="Peptidase_M41-like"/>
</dbReference>
<reference evidence="5 6" key="1">
    <citation type="submission" date="2016-10" db="EMBL/GenBank/DDBJ databases">
        <authorList>
            <person name="de Groot N.N."/>
        </authorList>
    </citation>
    <scope>NUCLEOTIDE SEQUENCE [LARGE SCALE GENOMIC DNA]</scope>
    <source>
        <strain evidence="5 6">DSM 23581</strain>
    </source>
</reference>
<dbReference type="GO" id="GO:0051301">
    <property type="term" value="P:cell division"/>
    <property type="evidence" value="ECO:0007669"/>
    <property type="project" value="UniProtKB-KW"/>
</dbReference>
<accession>A0A1H3VEC7</accession>
<dbReference type="GO" id="GO:0004222">
    <property type="term" value="F:metalloendopeptidase activity"/>
    <property type="evidence" value="ECO:0007669"/>
    <property type="project" value="InterPro"/>
</dbReference>
<dbReference type="Gene3D" id="1.20.58.760">
    <property type="entry name" value="Peptidase M41"/>
    <property type="match status" value="1"/>
</dbReference>
<name>A0A1H3VEC7_9FLAO</name>
<proteinExistence type="predicted"/>
<keyword evidence="5" id="KW-0645">Protease</keyword>
<evidence type="ECO:0000313" key="5">
    <source>
        <dbReference type="EMBL" id="SDZ73146.1"/>
    </source>
</evidence>
<dbReference type="STRING" id="908615.SAMN05421540_10144"/>
<keyword evidence="5" id="KW-0131">Cell cycle</keyword>
<dbReference type="InterPro" id="IPR019489">
    <property type="entry name" value="Clp_ATPase_C"/>
</dbReference>
<keyword evidence="6" id="KW-1185">Reference proteome</keyword>
<feature type="domain" description="Clp ATPase C-terminal" evidence="4">
    <location>
        <begin position="330"/>
        <end position="399"/>
    </location>
</feature>
<keyword evidence="1" id="KW-0547">Nucleotide-binding</keyword>
<dbReference type="PANTHER" id="PTHR23076:SF110">
    <property type="entry name" value="INACTIVE ATP-DEPENDENT ZINC METALLOPROTEASE FTSHI 3, CHLOROPLASTIC-RELATED"/>
    <property type="match status" value="1"/>
</dbReference>
<protein>
    <submittedName>
        <fullName evidence="5">Cell division protease FtsH</fullName>
    </submittedName>
</protein>
<dbReference type="Pfam" id="PF01434">
    <property type="entry name" value="Peptidase_M41"/>
    <property type="match status" value="1"/>
</dbReference>
<dbReference type="SUPFAM" id="SSF140990">
    <property type="entry name" value="FtsH protease domain-like"/>
    <property type="match status" value="1"/>
</dbReference>
<dbReference type="SUPFAM" id="SSF52540">
    <property type="entry name" value="P-loop containing nucleoside triphosphate hydrolases"/>
    <property type="match status" value="2"/>
</dbReference>
<dbReference type="GO" id="GO:0005524">
    <property type="term" value="F:ATP binding"/>
    <property type="evidence" value="ECO:0007669"/>
    <property type="project" value="UniProtKB-KW"/>
</dbReference>
<dbReference type="InterPro" id="IPR000642">
    <property type="entry name" value="Peptidase_M41"/>
</dbReference>
<evidence type="ECO:0000313" key="6">
    <source>
        <dbReference type="Proteomes" id="UP000198820"/>
    </source>
</evidence>
<keyword evidence="2" id="KW-0067">ATP-binding</keyword>
<dbReference type="RefSeq" id="WP_093237720.1">
    <property type="nucleotide sequence ID" value="NZ_FNQF01000001.1"/>
</dbReference>
<dbReference type="Proteomes" id="UP000198820">
    <property type="component" value="Unassembled WGS sequence"/>
</dbReference>
<evidence type="ECO:0000256" key="2">
    <source>
        <dbReference type="ARBA" id="ARBA00022840"/>
    </source>
</evidence>
<dbReference type="InterPro" id="IPR027417">
    <property type="entry name" value="P-loop_NTPase"/>
</dbReference>
<evidence type="ECO:0000259" key="3">
    <source>
        <dbReference type="Pfam" id="PF01434"/>
    </source>
</evidence>
<dbReference type="Gene3D" id="3.40.50.300">
    <property type="entry name" value="P-loop containing nucleotide triphosphate hydrolases"/>
    <property type="match status" value="1"/>
</dbReference>
<organism evidence="5 6">
    <name type="scientific">Psychroflexus halocasei</name>
    <dbReference type="NCBI Taxonomy" id="908615"/>
    <lineage>
        <taxon>Bacteria</taxon>
        <taxon>Pseudomonadati</taxon>
        <taxon>Bacteroidota</taxon>
        <taxon>Flavobacteriia</taxon>
        <taxon>Flavobacteriales</taxon>
        <taxon>Flavobacteriaceae</taxon>
        <taxon>Psychroflexus</taxon>
    </lineage>
</organism>
<feature type="domain" description="Peptidase M41" evidence="3">
    <location>
        <begin position="452"/>
        <end position="623"/>
    </location>
</feature>
<keyword evidence="5" id="KW-0132">Cell division</keyword>
<dbReference type="GO" id="GO:0004176">
    <property type="term" value="F:ATP-dependent peptidase activity"/>
    <property type="evidence" value="ECO:0007669"/>
    <property type="project" value="InterPro"/>
</dbReference>
<evidence type="ECO:0000259" key="4">
    <source>
        <dbReference type="Pfam" id="PF10431"/>
    </source>
</evidence>
<keyword evidence="5" id="KW-0378">Hydrolase</keyword>